<protein>
    <submittedName>
        <fullName evidence="5">Peptide ABC transporter substrate-binding protein</fullName>
    </submittedName>
</protein>
<organism evidence="5 6">
    <name type="scientific">Halomonas aestuarii</name>
    <dbReference type="NCBI Taxonomy" id="1897729"/>
    <lineage>
        <taxon>Bacteria</taxon>
        <taxon>Pseudomonadati</taxon>
        <taxon>Pseudomonadota</taxon>
        <taxon>Gammaproteobacteria</taxon>
        <taxon>Oceanospirillales</taxon>
        <taxon>Halomonadaceae</taxon>
        <taxon>Halomonas</taxon>
    </lineage>
</organism>
<dbReference type="PANTHER" id="PTHR30290:SF38">
    <property type="entry name" value="D,D-DIPEPTIDE-BINDING PERIPLASMIC PROTEIN DDPA-RELATED"/>
    <property type="match status" value="1"/>
</dbReference>
<dbReference type="OrthoDB" id="9801912at2"/>
<dbReference type="EMBL" id="CP018139">
    <property type="protein sequence ID" value="APE31054.1"/>
    <property type="molecule type" value="Genomic_DNA"/>
</dbReference>
<proteinExistence type="inferred from homology"/>
<evidence type="ECO:0000313" key="5">
    <source>
        <dbReference type="EMBL" id="APE31054.1"/>
    </source>
</evidence>
<dbReference type="GO" id="GO:1904680">
    <property type="term" value="F:peptide transmembrane transporter activity"/>
    <property type="evidence" value="ECO:0007669"/>
    <property type="project" value="TreeGrafter"/>
</dbReference>
<dbReference type="GO" id="GO:0030288">
    <property type="term" value="C:outer membrane-bounded periplasmic space"/>
    <property type="evidence" value="ECO:0007669"/>
    <property type="project" value="TreeGrafter"/>
</dbReference>
<keyword evidence="6" id="KW-1185">Reference proteome</keyword>
<feature type="chain" id="PRO_5012317336" evidence="3">
    <location>
        <begin position="23"/>
        <end position="544"/>
    </location>
</feature>
<dbReference type="KEGG" id="hsi:BOX17_08880"/>
<feature type="domain" description="Solute-binding protein family 5" evidence="4">
    <location>
        <begin position="74"/>
        <end position="447"/>
    </location>
</feature>
<dbReference type="Proteomes" id="UP000181985">
    <property type="component" value="Chromosome"/>
</dbReference>
<accession>A0A1J0VGA6</accession>
<keyword evidence="2 3" id="KW-0732">Signal</keyword>
<dbReference type="GO" id="GO:0043190">
    <property type="term" value="C:ATP-binding cassette (ABC) transporter complex"/>
    <property type="evidence" value="ECO:0007669"/>
    <property type="project" value="InterPro"/>
</dbReference>
<evidence type="ECO:0000313" key="6">
    <source>
        <dbReference type="Proteomes" id="UP000181985"/>
    </source>
</evidence>
<dbReference type="CDD" id="cd08509">
    <property type="entry name" value="PBP2_TmCBP_oligosaccharides_like"/>
    <property type="match status" value="1"/>
</dbReference>
<dbReference type="InterPro" id="IPR030678">
    <property type="entry name" value="Peptide/Ni-bd"/>
</dbReference>
<dbReference type="InterPro" id="IPR000914">
    <property type="entry name" value="SBP_5_dom"/>
</dbReference>
<dbReference type="RefSeq" id="WP_071943741.1">
    <property type="nucleotide sequence ID" value="NZ_CP018139.1"/>
</dbReference>
<comment type="similarity">
    <text evidence="1">Belongs to the bacterial solute-binding protein 5 family.</text>
</comment>
<evidence type="ECO:0000259" key="4">
    <source>
        <dbReference type="Pfam" id="PF00496"/>
    </source>
</evidence>
<dbReference type="Gene3D" id="3.10.105.10">
    <property type="entry name" value="Dipeptide-binding Protein, Domain 3"/>
    <property type="match status" value="1"/>
</dbReference>
<evidence type="ECO:0000256" key="3">
    <source>
        <dbReference type="SAM" id="SignalP"/>
    </source>
</evidence>
<evidence type="ECO:0000256" key="2">
    <source>
        <dbReference type="ARBA" id="ARBA00022729"/>
    </source>
</evidence>
<feature type="signal peptide" evidence="3">
    <location>
        <begin position="1"/>
        <end position="22"/>
    </location>
</feature>
<dbReference type="PIRSF" id="PIRSF002741">
    <property type="entry name" value="MppA"/>
    <property type="match status" value="1"/>
</dbReference>
<dbReference type="GO" id="GO:0042938">
    <property type="term" value="P:dipeptide transport"/>
    <property type="evidence" value="ECO:0007669"/>
    <property type="project" value="TreeGrafter"/>
</dbReference>
<reference evidence="6" key="1">
    <citation type="submission" date="2016-11" db="EMBL/GenBank/DDBJ databases">
        <title>Halolamina sediminis sp. nov., an extremely halophilic archaeon isolated from solar salt.</title>
        <authorList>
            <person name="Koh H.-W."/>
            <person name="Rani S."/>
            <person name="Park S.-J."/>
        </authorList>
    </citation>
    <scope>NUCLEOTIDE SEQUENCE [LARGE SCALE GENOMIC DNA]</scope>
    <source>
        <strain evidence="6">Hb3</strain>
    </source>
</reference>
<gene>
    <name evidence="5" type="ORF">BOX17_08880</name>
</gene>
<dbReference type="SUPFAM" id="SSF53850">
    <property type="entry name" value="Periplasmic binding protein-like II"/>
    <property type="match status" value="1"/>
</dbReference>
<dbReference type="PANTHER" id="PTHR30290">
    <property type="entry name" value="PERIPLASMIC BINDING COMPONENT OF ABC TRANSPORTER"/>
    <property type="match status" value="1"/>
</dbReference>
<evidence type="ECO:0000256" key="1">
    <source>
        <dbReference type="ARBA" id="ARBA00005695"/>
    </source>
</evidence>
<name>A0A1J0VGA6_9GAMM</name>
<sequence length="544" mass="61576">MKTLSMMALAAAVAAASSPAMAAPSKGGTLTVPVIATAFTKSFNPYIDNLNVVGGMIFETLAFTNVMQGETSLRLAEGYEYAEDYRSITYTLREDLTWSDGKPLTADDVVYTFELAREVPVYDLAGVLASGLVTEVTRVSDREIRFDLAKPDSTVHWDLNRYMPLPRHVWEQASDPATFTNPEAIGSGPVTEIEYVRPQQMEICRNPHYYQEDRPYLNCVRYRAFNDNSQIQPALMNGEIDWGSNFIADVEKTYVAADPENHHYWYPANDAIHLYLNTRQAPFDDLAFRQAVSVALDREAIVDLAAYGYPTANFFPGGIGDYYADYMDESLMEEYGWLTQYDPDRARQLLDEAGYQDVDGDGQRELPDGSELSFDIQVVNGWTDWVQTVLMITEYLQDVGIEANVNAVEWGVYDQSLKEGDYQAAINWSLLSTHPIQTFKEYYHTSRVGQTWHAGHGVHSERVDELIEDFGSLTDADAKQDTLDQLQRFTAEKLPFVPLFSNATWFQYNTSEFVGWPNAEDPYVHPVFYSTGNNTLIFNHLHKK</sequence>
<dbReference type="Pfam" id="PF00496">
    <property type="entry name" value="SBP_bac_5"/>
    <property type="match status" value="1"/>
</dbReference>
<dbReference type="InterPro" id="IPR039424">
    <property type="entry name" value="SBP_5"/>
</dbReference>
<dbReference type="Gene3D" id="3.90.76.10">
    <property type="entry name" value="Dipeptide-binding Protein, Domain 1"/>
    <property type="match status" value="1"/>
</dbReference>
<dbReference type="AlphaFoldDB" id="A0A1J0VGA6"/>
<dbReference type="Gene3D" id="3.40.190.10">
    <property type="entry name" value="Periplasmic binding protein-like II"/>
    <property type="match status" value="1"/>
</dbReference>